<evidence type="ECO:0000256" key="1">
    <source>
        <dbReference type="ARBA" id="ARBA00022723"/>
    </source>
</evidence>
<dbReference type="RefSeq" id="WP_187562079.1">
    <property type="nucleotide sequence ID" value="NZ_JACGWS010000005.1"/>
</dbReference>
<accession>A0ABR7Q920</accession>
<comment type="caution">
    <text evidence="5">The sequence shown here is derived from an EMBL/GenBank/DDBJ whole genome shotgun (WGS) entry which is preliminary data.</text>
</comment>
<gene>
    <name evidence="5" type="ORF">H2O64_10140</name>
</gene>
<name>A0ABR7Q920_9FLAO</name>
<keyword evidence="1 3" id="KW-0479">Metal-binding</keyword>
<dbReference type="Proteomes" id="UP000619238">
    <property type="component" value="Unassembled WGS sequence"/>
</dbReference>
<evidence type="ECO:0000313" key="5">
    <source>
        <dbReference type="EMBL" id="MBC8755032.1"/>
    </source>
</evidence>
<keyword evidence="6" id="KW-1185">Reference proteome</keyword>
<dbReference type="PROSITE" id="PS51007">
    <property type="entry name" value="CYTC"/>
    <property type="match status" value="1"/>
</dbReference>
<evidence type="ECO:0000313" key="6">
    <source>
        <dbReference type="Proteomes" id="UP000619238"/>
    </source>
</evidence>
<dbReference type="InterPro" id="IPR009056">
    <property type="entry name" value="Cyt_c-like_dom"/>
</dbReference>
<sequence length="565" mass="63812">MKTSFYVLLLFYVLTSCKDVGDPEYAIIADKLPTDLRTGATPNEAATFAWNTFLAINAPTTDGTGTQWENYKEAYDIFLDNAETPTAWGKPTPGNQTVCDTINSNHKILRTTSKISPLITETNQAVGGVLIDKNSNLVHYEVYMNKPMFQYVLENQFYNALKQAGSNINFPVGSMELKASWRILDAKKDDISRYHTSKAIVYIPASDSIQNDSFPKIVKHKIQYCSEQLVGLVGLHVVYKTPSNPNFVWMTFEQNDNVETEATKKAGITPSFYDPSKAKPYCPDNSRQQDCPDQIMTQVTRQNPIPDWVKKANKDYQEHLHEKKSVWEHYQLIGVQWPTDKTRVGNPILQNLANSSMETFNQTASSCIGCHAFARSSNPTIYSDFSWVMGRAQNPIAKLPEPNGPDLMKYVMRVNPYKNWGTWPDDIYNIFSKATPGENPHGKTIKIYVNDIALKAYEDNPTITTLPLGSIVLKENFRTTPPSDPLFSDLVELTIMYKTKDKNGVVRWFWEKGRPFGPIDAASFDQQGCISCHMNWKGNGDGMLSFNFGNRPVITDTPYSPDDKK</sequence>
<dbReference type="PROSITE" id="PS51257">
    <property type="entry name" value="PROKAR_LIPOPROTEIN"/>
    <property type="match status" value="1"/>
</dbReference>
<organism evidence="5 6">
    <name type="scientific">Kordia aestuariivivens</name>
    <dbReference type="NCBI Taxonomy" id="2759037"/>
    <lineage>
        <taxon>Bacteria</taxon>
        <taxon>Pseudomonadati</taxon>
        <taxon>Bacteroidota</taxon>
        <taxon>Flavobacteriia</taxon>
        <taxon>Flavobacteriales</taxon>
        <taxon>Flavobacteriaceae</taxon>
        <taxon>Kordia</taxon>
    </lineage>
</organism>
<reference evidence="5 6" key="1">
    <citation type="submission" date="2020-07" db="EMBL/GenBank/DDBJ databases">
        <title>Description of Kordia aestuariivivens sp. nov., isolated from a tidal flat.</title>
        <authorList>
            <person name="Park S."/>
            <person name="Yoon J.-H."/>
        </authorList>
    </citation>
    <scope>NUCLEOTIDE SEQUENCE [LARGE SCALE GENOMIC DNA]</scope>
    <source>
        <strain evidence="5 6">YSTF-M3</strain>
    </source>
</reference>
<evidence type="ECO:0000256" key="3">
    <source>
        <dbReference type="PROSITE-ProRule" id="PRU00433"/>
    </source>
</evidence>
<dbReference type="EMBL" id="JACGWS010000005">
    <property type="protein sequence ID" value="MBC8755032.1"/>
    <property type="molecule type" value="Genomic_DNA"/>
</dbReference>
<dbReference type="CDD" id="cd20716">
    <property type="entry name" value="cyt_P460_fam"/>
    <property type="match status" value="1"/>
</dbReference>
<keyword evidence="3" id="KW-0349">Heme</keyword>
<dbReference type="InterPro" id="IPR038142">
    <property type="entry name" value="Cytochrome_P460_sp"/>
</dbReference>
<dbReference type="Gene3D" id="3.50.70.20">
    <property type="entry name" value="Cytochrome P460"/>
    <property type="match status" value="1"/>
</dbReference>
<proteinExistence type="predicted"/>
<keyword evidence="2 3" id="KW-0408">Iron</keyword>
<feature type="domain" description="Cytochrome c" evidence="4">
    <location>
        <begin position="351"/>
        <end position="498"/>
    </location>
</feature>
<protein>
    <submittedName>
        <fullName evidence="5">Cytochrome P460 family protein</fullName>
    </submittedName>
</protein>
<evidence type="ECO:0000259" key="4">
    <source>
        <dbReference type="PROSITE" id="PS51007"/>
    </source>
</evidence>
<evidence type="ECO:0000256" key="2">
    <source>
        <dbReference type="ARBA" id="ARBA00023004"/>
    </source>
</evidence>